<evidence type="ECO:0000313" key="6">
    <source>
        <dbReference type="EMBL" id="QPB72559.1"/>
    </source>
</evidence>
<dbReference type="GO" id="GO:0003677">
    <property type="term" value="F:DNA binding"/>
    <property type="evidence" value="ECO:0007669"/>
    <property type="project" value="UniProtKB-KW"/>
</dbReference>
<dbReference type="SMART" id="SM00422">
    <property type="entry name" value="HTH_MERR"/>
    <property type="match status" value="1"/>
</dbReference>
<keyword evidence="4" id="KW-0804">Transcription</keyword>
<dbReference type="EMBL" id="CP009885">
    <property type="protein sequence ID" value="QPB72559.1"/>
    <property type="molecule type" value="Genomic_DNA"/>
</dbReference>
<dbReference type="CDD" id="cd00592">
    <property type="entry name" value="HTH_MerR-like"/>
    <property type="match status" value="1"/>
</dbReference>
<keyword evidence="1" id="KW-0678">Repressor</keyword>
<evidence type="ECO:0000256" key="4">
    <source>
        <dbReference type="ARBA" id="ARBA00023163"/>
    </source>
</evidence>
<evidence type="ECO:0000256" key="3">
    <source>
        <dbReference type="ARBA" id="ARBA00023125"/>
    </source>
</evidence>
<dbReference type="RefSeq" id="WP_157293249.1">
    <property type="nucleotide sequence ID" value="NZ_CP009885.1"/>
</dbReference>
<dbReference type="PROSITE" id="PS50937">
    <property type="entry name" value="HTH_MERR_2"/>
    <property type="match status" value="1"/>
</dbReference>
<dbReference type="InterPro" id="IPR000551">
    <property type="entry name" value="MerR-type_HTH_dom"/>
</dbReference>
<name>A0ABD7BX16_XYLFS</name>
<keyword evidence="2" id="KW-0805">Transcription regulation</keyword>
<evidence type="ECO:0000256" key="1">
    <source>
        <dbReference type="ARBA" id="ARBA00022491"/>
    </source>
</evidence>
<dbReference type="PANTHER" id="PTHR30204">
    <property type="entry name" value="REDOX-CYCLING DRUG-SENSING TRANSCRIPTIONAL ACTIVATOR SOXR"/>
    <property type="match status" value="1"/>
</dbReference>
<reference evidence="7" key="1">
    <citation type="submission" date="2014-11" db="EMBL/GenBank/DDBJ databases">
        <title>Xylella fastidiosa Hib4 Genome Sequencing.</title>
        <authorList>
            <person name="Pierry P.M."/>
            <person name="da Silva A.M."/>
        </authorList>
    </citation>
    <scope>NUCLEOTIDE SEQUENCE [LARGE SCALE GENOMIC DNA]</scope>
    <source>
        <strain evidence="7">Hib4</strain>
    </source>
</reference>
<dbReference type="InterPro" id="IPR009061">
    <property type="entry name" value="DNA-bd_dom_put_sf"/>
</dbReference>
<accession>A0ABD7BX16</accession>
<dbReference type="InterPro" id="IPR047057">
    <property type="entry name" value="MerR_fam"/>
</dbReference>
<dbReference type="Gene3D" id="1.10.1660.10">
    <property type="match status" value="1"/>
</dbReference>
<organism evidence="6 7">
    <name type="scientific">Xylella fastidiosa</name>
    <dbReference type="NCBI Taxonomy" id="2371"/>
    <lineage>
        <taxon>Bacteria</taxon>
        <taxon>Pseudomonadati</taxon>
        <taxon>Pseudomonadota</taxon>
        <taxon>Gammaproteobacteria</taxon>
        <taxon>Lysobacterales</taxon>
        <taxon>Lysobacteraceae</taxon>
        <taxon>Xylella</taxon>
    </lineage>
</organism>
<evidence type="ECO:0000256" key="2">
    <source>
        <dbReference type="ARBA" id="ARBA00023015"/>
    </source>
</evidence>
<dbReference type="PRINTS" id="PR00040">
    <property type="entry name" value="HTHMERR"/>
</dbReference>
<dbReference type="Pfam" id="PF13411">
    <property type="entry name" value="MerR_1"/>
    <property type="match status" value="1"/>
</dbReference>
<proteinExistence type="predicted"/>
<dbReference type="KEGG" id="xfh:XFHB_13690"/>
<sequence length="122" mass="13900">MTPNDTTMVPIGHLAERFNLRPSAIHFYEKMGLLQPARRCQAGHRLYDEQDIRRLELIVASRELGCTLAEIREVVGLNDNLNETPPTTTLQAYQGLLRRKRQALRRLERVLAGPGGTQPKNR</sequence>
<feature type="domain" description="HTH merR-type" evidence="5">
    <location>
        <begin position="8"/>
        <end position="77"/>
    </location>
</feature>
<keyword evidence="3" id="KW-0238">DNA-binding</keyword>
<evidence type="ECO:0000259" key="5">
    <source>
        <dbReference type="PROSITE" id="PS50937"/>
    </source>
</evidence>
<gene>
    <name evidence="6" type="ORF">XFHB_13690</name>
</gene>
<dbReference type="PANTHER" id="PTHR30204:SF69">
    <property type="entry name" value="MERR-FAMILY TRANSCRIPTIONAL REGULATOR"/>
    <property type="match status" value="1"/>
</dbReference>
<dbReference type="AlphaFoldDB" id="A0ABD7BX16"/>
<protein>
    <submittedName>
        <fullName evidence="6">MerR family transcriptional regulator</fullName>
    </submittedName>
</protein>
<dbReference type="SUPFAM" id="SSF46955">
    <property type="entry name" value="Putative DNA-binding domain"/>
    <property type="match status" value="1"/>
</dbReference>
<evidence type="ECO:0000313" key="7">
    <source>
        <dbReference type="Proteomes" id="UP000196980"/>
    </source>
</evidence>
<dbReference type="Proteomes" id="UP000196980">
    <property type="component" value="Chromosome"/>
</dbReference>